<sequence>MVIWLIGLSGAGKTTIGKCVHREWKKHEPNTVLVDGDEIRELFSLNQEDSDYSLDGRRKNAERIKHLCAWLDRQGVNVVCNILLLFGDVSDWNRENLSGYLEVYISTPLNVVKKRDSKGLYSAAEKGEMKNVVGIDIPFPPPAHPDLTIDNSDSNPEHELVAKQILSRVKGHAA</sequence>
<dbReference type="Pfam" id="PF01583">
    <property type="entry name" value="APS_kinase"/>
    <property type="match status" value="1"/>
</dbReference>
<evidence type="ECO:0000256" key="1">
    <source>
        <dbReference type="ARBA" id="ARBA00022679"/>
    </source>
</evidence>
<protein>
    <submittedName>
        <fullName evidence="3">Adenylylsulfate kinase</fullName>
        <ecNumber evidence="3">2.7.1.25</ecNumber>
    </submittedName>
</protein>
<dbReference type="InterPro" id="IPR059117">
    <property type="entry name" value="APS_kinase_dom"/>
</dbReference>
<dbReference type="EC" id="2.7.1.25" evidence="3"/>
<dbReference type="EMBL" id="UOFM01000124">
    <property type="protein sequence ID" value="VAW75214.1"/>
    <property type="molecule type" value="Genomic_DNA"/>
</dbReference>
<evidence type="ECO:0000313" key="3">
    <source>
        <dbReference type="EMBL" id="VAW75214.1"/>
    </source>
</evidence>
<dbReference type="InterPro" id="IPR050512">
    <property type="entry name" value="Sulf_AdTrans/APS_kinase"/>
</dbReference>
<evidence type="ECO:0000259" key="2">
    <source>
        <dbReference type="Pfam" id="PF01583"/>
    </source>
</evidence>
<dbReference type="GO" id="GO:0005737">
    <property type="term" value="C:cytoplasm"/>
    <property type="evidence" value="ECO:0007669"/>
    <property type="project" value="TreeGrafter"/>
</dbReference>
<organism evidence="3">
    <name type="scientific">hydrothermal vent metagenome</name>
    <dbReference type="NCBI Taxonomy" id="652676"/>
    <lineage>
        <taxon>unclassified sequences</taxon>
        <taxon>metagenomes</taxon>
        <taxon>ecological metagenomes</taxon>
    </lineage>
</organism>
<dbReference type="GO" id="GO:0004020">
    <property type="term" value="F:adenylylsulfate kinase activity"/>
    <property type="evidence" value="ECO:0007669"/>
    <property type="project" value="UniProtKB-EC"/>
</dbReference>
<dbReference type="NCBIfam" id="NF004041">
    <property type="entry name" value="PRK05541.1"/>
    <property type="match status" value="1"/>
</dbReference>
<dbReference type="CDD" id="cd02027">
    <property type="entry name" value="APSK"/>
    <property type="match status" value="1"/>
</dbReference>
<keyword evidence="3" id="KW-0418">Kinase</keyword>
<dbReference type="GO" id="GO:0004781">
    <property type="term" value="F:sulfate adenylyltransferase (ATP) activity"/>
    <property type="evidence" value="ECO:0007669"/>
    <property type="project" value="TreeGrafter"/>
</dbReference>
<dbReference type="SUPFAM" id="SSF52540">
    <property type="entry name" value="P-loop containing nucleoside triphosphate hydrolases"/>
    <property type="match status" value="1"/>
</dbReference>
<feature type="domain" description="APS kinase" evidence="2">
    <location>
        <begin position="1"/>
        <end position="150"/>
    </location>
</feature>
<dbReference type="PANTHER" id="PTHR42700:SF1">
    <property type="entry name" value="SULFATE ADENYLYLTRANSFERASE"/>
    <property type="match status" value="1"/>
</dbReference>
<dbReference type="GO" id="GO:0019379">
    <property type="term" value="P:sulfate assimilation, phosphoadenylyl sulfate reduction by phosphoadenylyl-sulfate reductase (thioredoxin)"/>
    <property type="evidence" value="ECO:0007669"/>
    <property type="project" value="TreeGrafter"/>
</dbReference>
<gene>
    <name evidence="3" type="ORF">MNBD_GAMMA14-974</name>
</gene>
<dbReference type="PANTHER" id="PTHR42700">
    <property type="entry name" value="SULFATE ADENYLYLTRANSFERASE"/>
    <property type="match status" value="1"/>
</dbReference>
<keyword evidence="1 3" id="KW-0808">Transferase</keyword>
<reference evidence="3" key="1">
    <citation type="submission" date="2018-06" db="EMBL/GenBank/DDBJ databases">
        <authorList>
            <person name="Zhirakovskaya E."/>
        </authorList>
    </citation>
    <scope>NUCLEOTIDE SEQUENCE</scope>
</reference>
<dbReference type="AlphaFoldDB" id="A0A3B0Z1P7"/>
<dbReference type="GO" id="GO:0005524">
    <property type="term" value="F:ATP binding"/>
    <property type="evidence" value="ECO:0007669"/>
    <property type="project" value="InterPro"/>
</dbReference>
<dbReference type="Gene3D" id="3.40.50.300">
    <property type="entry name" value="P-loop containing nucleotide triphosphate hydrolases"/>
    <property type="match status" value="1"/>
</dbReference>
<dbReference type="GO" id="GO:0010134">
    <property type="term" value="P:sulfate assimilation via adenylyl sulfate reduction"/>
    <property type="evidence" value="ECO:0007669"/>
    <property type="project" value="TreeGrafter"/>
</dbReference>
<accession>A0A3B0Z1P7</accession>
<name>A0A3B0Z1P7_9ZZZZ</name>
<dbReference type="InterPro" id="IPR027417">
    <property type="entry name" value="P-loop_NTPase"/>
</dbReference>
<proteinExistence type="predicted"/>